<evidence type="ECO:0000259" key="2">
    <source>
        <dbReference type="Pfam" id="PF02230"/>
    </source>
</evidence>
<sequence>MNRLQTSKASSFQLSSPFETHLNFNQPSTSTKVAPRRRDRAAAPHYALFAPLHYERGYAYPLLIWLHDDGGSERELRQLMPHVSVRNYVAAAARGVGADTGRHGHTWEHCADSTCEAAERVTECIEAAKRRFNVHSNRVFIAGQGSGGTMALRLALRYPEQFAGVISIGGAMPRSNAPLNRVKEARGLPILLASCRDSDVYPQAEVVSDLRLLHSAGFSLALRQYPGDDELTTAMLADMDRWIMERISTAGAKVS</sequence>
<evidence type="ECO:0000313" key="4">
    <source>
        <dbReference type="Proteomes" id="UP000326837"/>
    </source>
</evidence>
<dbReference type="Gene3D" id="3.40.50.1820">
    <property type="entry name" value="alpha/beta hydrolase"/>
    <property type="match status" value="1"/>
</dbReference>
<dbReference type="Pfam" id="PF02230">
    <property type="entry name" value="Abhydrolase_2"/>
    <property type="match status" value="1"/>
</dbReference>
<accession>A0A5K7XB65</accession>
<keyword evidence="4" id="KW-1185">Reference proteome</keyword>
<proteinExistence type="predicted"/>
<protein>
    <recommendedName>
        <fullName evidence="2">Phospholipase/carboxylesterase/thioesterase domain-containing protein</fullName>
    </recommendedName>
</protein>
<dbReference type="EMBL" id="AP021861">
    <property type="protein sequence ID" value="BBO34024.1"/>
    <property type="molecule type" value="Genomic_DNA"/>
</dbReference>
<feature type="domain" description="Phospholipase/carboxylesterase/thioesterase" evidence="2">
    <location>
        <begin position="114"/>
        <end position="240"/>
    </location>
</feature>
<dbReference type="KEGG" id="lpav:PLANPX_3636"/>
<evidence type="ECO:0000256" key="1">
    <source>
        <dbReference type="ARBA" id="ARBA00022729"/>
    </source>
</evidence>
<dbReference type="InterPro" id="IPR029058">
    <property type="entry name" value="AB_hydrolase_fold"/>
</dbReference>
<organism evidence="3 4">
    <name type="scientific">Lacipirellula parvula</name>
    <dbReference type="NCBI Taxonomy" id="2650471"/>
    <lineage>
        <taxon>Bacteria</taxon>
        <taxon>Pseudomonadati</taxon>
        <taxon>Planctomycetota</taxon>
        <taxon>Planctomycetia</taxon>
        <taxon>Pirellulales</taxon>
        <taxon>Lacipirellulaceae</taxon>
        <taxon>Lacipirellula</taxon>
    </lineage>
</organism>
<dbReference type="Proteomes" id="UP000326837">
    <property type="component" value="Chromosome"/>
</dbReference>
<gene>
    <name evidence="3" type="ORF">PLANPX_3636</name>
</gene>
<keyword evidence="1" id="KW-0732">Signal</keyword>
<reference evidence="4" key="1">
    <citation type="submission" date="2019-10" db="EMBL/GenBank/DDBJ databases">
        <title>Lacipirellula parvula gen. nov., sp. nov., representing a lineage of planctomycetes widespread in freshwater anoxic habitats, and description of the family Lacipirellulaceae.</title>
        <authorList>
            <person name="Dedysh S.N."/>
            <person name="Kulichevskaya I.S."/>
            <person name="Beletsky A.V."/>
            <person name="Rakitin A.L."/>
            <person name="Mardanov A.V."/>
            <person name="Ivanova A.A."/>
            <person name="Saltykova V.X."/>
            <person name="Rijpstra W.I.C."/>
            <person name="Sinninghe Damste J.S."/>
            <person name="Ravin N.V."/>
        </authorList>
    </citation>
    <scope>NUCLEOTIDE SEQUENCE [LARGE SCALE GENOMIC DNA]</scope>
    <source>
        <strain evidence="4">PX69</strain>
    </source>
</reference>
<dbReference type="AlphaFoldDB" id="A0A5K7XB65"/>
<name>A0A5K7XB65_9BACT</name>
<dbReference type="PANTHER" id="PTHR43037:SF1">
    <property type="entry name" value="BLL1128 PROTEIN"/>
    <property type="match status" value="1"/>
</dbReference>
<dbReference type="GO" id="GO:0016787">
    <property type="term" value="F:hydrolase activity"/>
    <property type="evidence" value="ECO:0007669"/>
    <property type="project" value="InterPro"/>
</dbReference>
<evidence type="ECO:0000313" key="3">
    <source>
        <dbReference type="EMBL" id="BBO34024.1"/>
    </source>
</evidence>
<dbReference type="InterPro" id="IPR003140">
    <property type="entry name" value="PLipase/COase/thioEstase"/>
</dbReference>
<dbReference type="PANTHER" id="PTHR43037">
    <property type="entry name" value="UNNAMED PRODUCT-RELATED"/>
    <property type="match status" value="1"/>
</dbReference>
<dbReference type="InterPro" id="IPR050955">
    <property type="entry name" value="Plant_Biomass_Hydrol_Est"/>
</dbReference>
<dbReference type="SUPFAM" id="SSF53474">
    <property type="entry name" value="alpha/beta-Hydrolases"/>
    <property type="match status" value="1"/>
</dbReference>
<dbReference type="RefSeq" id="WP_152099679.1">
    <property type="nucleotide sequence ID" value="NZ_AP021861.1"/>
</dbReference>